<evidence type="ECO:0000256" key="2">
    <source>
        <dbReference type="SAM" id="MobiDB-lite"/>
    </source>
</evidence>
<protein>
    <submittedName>
        <fullName evidence="3">Protein MUM2</fullName>
    </submittedName>
</protein>
<feature type="compositionally biased region" description="Low complexity" evidence="2">
    <location>
        <begin position="72"/>
        <end position="98"/>
    </location>
</feature>
<dbReference type="SUPFAM" id="SSF81995">
    <property type="entry name" value="beta-sandwich domain of Sec23/24"/>
    <property type="match status" value="1"/>
</dbReference>
<dbReference type="EMBL" id="NDIQ01000021">
    <property type="protein sequence ID" value="PRT55260.1"/>
    <property type="molecule type" value="Genomic_DNA"/>
</dbReference>
<sequence length="217" mass="24005">MNATSRFPFASETISTNNVNSGLRPYDMLAPGTFSSGLGIKTIDHSNSRNNSTSSTTSSPWFTQNNVVAQPVPQMPQQQQQQQQQQQPPAQQQFRPQQGATAMQWVGPSENSSPKSLTDSSSVYDLSQKLEEKEATVRELKLQVEALMTAIALGKTSEVGSMDGAELVHRMLTRLKSLRSENERLMALASHNHAARLEIELDLLKQENSALRKQLSH</sequence>
<keyword evidence="4" id="KW-1185">Reference proteome</keyword>
<gene>
    <name evidence="3" type="ORF">B9G98_02880</name>
</gene>
<accession>A0A2T0FJU8</accession>
<evidence type="ECO:0000313" key="3">
    <source>
        <dbReference type="EMBL" id="PRT55260.1"/>
    </source>
</evidence>
<organism evidence="3 4">
    <name type="scientific">Wickerhamiella sorbophila</name>
    <dbReference type="NCBI Taxonomy" id="45607"/>
    <lineage>
        <taxon>Eukaryota</taxon>
        <taxon>Fungi</taxon>
        <taxon>Dikarya</taxon>
        <taxon>Ascomycota</taxon>
        <taxon>Saccharomycotina</taxon>
        <taxon>Dipodascomycetes</taxon>
        <taxon>Dipodascales</taxon>
        <taxon>Trichomonascaceae</taxon>
        <taxon>Wickerhamiella</taxon>
    </lineage>
</organism>
<dbReference type="Proteomes" id="UP000238350">
    <property type="component" value="Unassembled WGS sequence"/>
</dbReference>
<dbReference type="OrthoDB" id="3980873at2759"/>
<evidence type="ECO:0000256" key="1">
    <source>
        <dbReference type="SAM" id="Coils"/>
    </source>
</evidence>
<dbReference type="RefSeq" id="XP_024665205.1">
    <property type="nucleotide sequence ID" value="XM_024809437.1"/>
</dbReference>
<name>A0A2T0FJU8_9ASCO</name>
<dbReference type="AlphaFoldDB" id="A0A2T0FJU8"/>
<dbReference type="GeneID" id="36516628"/>
<comment type="caution">
    <text evidence="3">The sequence shown here is derived from an EMBL/GenBank/DDBJ whole genome shotgun (WGS) entry which is preliminary data.</text>
</comment>
<keyword evidence="1" id="KW-0175">Coiled coil</keyword>
<proteinExistence type="predicted"/>
<feature type="region of interest" description="Disordered" evidence="2">
    <location>
        <begin position="72"/>
        <end position="121"/>
    </location>
</feature>
<feature type="coiled-coil region" evidence="1">
    <location>
        <begin position="123"/>
        <end position="150"/>
    </location>
</feature>
<feature type="compositionally biased region" description="Polar residues" evidence="2">
    <location>
        <begin position="109"/>
        <end position="121"/>
    </location>
</feature>
<reference evidence="3 4" key="1">
    <citation type="submission" date="2017-04" db="EMBL/GenBank/DDBJ databases">
        <title>Genome sequencing of [Candida] sorbophila.</title>
        <authorList>
            <person name="Ahn J.O."/>
        </authorList>
    </citation>
    <scope>NUCLEOTIDE SEQUENCE [LARGE SCALE GENOMIC DNA]</scope>
    <source>
        <strain evidence="3 4">DS02</strain>
    </source>
</reference>
<evidence type="ECO:0000313" key="4">
    <source>
        <dbReference type="Proteomes" id="UP000238350"/>
    </source>
</evidence>